<dbReference type="GO" id="GO:0005886">
    <property type="term" value="C:plasma membrane"/>
    <property type="evidence" value="ECO:0007669"/>
    <property type="project" value="UniProtKB-SubCell"/>
</dbReference>
<dbReference type="EMBL" id="CP130144">
    <property type="protein sequence ID" value="WNZ44714.1"/>
    <property type="molecule type" value="Genomic_DNA"/>
</dbReference>
<gene>
    <name evidence="11" type="ORF">Q2T42_23255</name>
</gene>
<name>A0AA96WUW5_LEPBY</name>
<comment type="similarity">
    <text evidence="8">Belongs to the glycosyltransferase 2 family. CrtQ subfamily.</text>
</comment>
<evidence type="ECO:0000313" key="11">
    <source>
        <dbReference type="EMBL" id="WNZ44714.1"/>
    </source>
</evidence>
<dbReference type="RefSeq" id="WP_316426675.1">
    <property type="nucleotide sequence ID" value="NZ_CP130144.1"/>
</dbReference>
<keyword evidence="5" id="KW-0472">Membrane</keyword>
<evidence type="ECO:0000256" key="7">
    <source>
        <dbReference type="ARBA" id="ARBA00037904"/>
    </source>
</evidence>
<evidence type="ECO:0000256" key="4">
    <source>
        <dbReference type="ARBA" id="ARBA00022679"/>
    </source>
</evidence>
<evidence type="ECO:0000256" key="8">
    <source>
        <dbReference type="ARBA" id="ARBA00038120"/>
    </source>
</evidence>
<dbReference type="GO" id="GO:0016757">
    <property type="term" value="F:glycosyltransferase activity"/>
    <property type="evidence" value="ECO:0007669"/>
    <property type="project" value="UniProtKB-KW"/>
</dbReference>
<dbReference type="PANTHER" id="PTHR43646">
    <property type="entry name" value="GLYCOSYLTRANSFERASE"/>
    <property type="match status" value="1"/>
</dbReference>
<keyword evidence="2" id="KW-1003">Cell membrane</keyword>
<dbReference type="Gene3D" id="3.90.550.10">
    <property type="entry name" value="Spore Coat Polysaccharide Biosynthesis Protein SpsA, Chain A"/>
    <property type="match status" value="1"/>
</dbReference>
<proteinExistence type="inferred from homology"/>
<dbReference type="InterPro" id="IPR029044">
    <property type="entry name" value="Nucleotide-diphossugar_trans"/>
</dbReference>
<dbReference type="InterPro" id="IPR001173">
    <property type="entry name" value="Glyco_trans_2-like"/>
</dbReference>
<keyword evidence="4" id="KW-0808">Transferase</keyword>
<dbReference type="PANTHER" id="PTHR43646:SF2">
    <property type="entry name" value="GLYCOSYLTRANSFERASE 2-LIKE DOMAIN-CONTAINING PROTEIN"/>
    <property type="match status" value="1"/>
</dbReference>
<evidence type="ECO:0000256" key="9">
    <source>
        <dbReference type="ARBA" id="ARBA00040345"/>
    </source>
</evidence>
<dbReference type="SUPFAM" id="SSF53448">
    <property type="entry name" value="Nucleotide-diphospho-sugar transferases"/>
    <property type="match status" value="1"/>
</dbReference>
<comment type="function">
    <text evidence="6">Catalyzes the glycosylation of 4,4'-diaponeurosporenoate, i.e. the esterification of glucose at the C1'' position with the carboxyl group of 4,4'-diaponeurosporenic acid, to form glycosyl-4,4'-diaponeurosporenoate. This is a step in the biosynthesis of staphyloxanthin, an orange pigment present in most staphylococci strains.</text>
</comment>
<evidence type="ECO:0000256" key="3">
    <source>
        <dbReference type="ARBA" id="ARBA00022676"/>
    </source>
</evidence>
<dbReference type="Pfam" id="PF00535">
    <property type="entry name" value="Glycos_transf_2"/>
    <property type="match status" value="1"/>
</dbReference>
<feature type="domain" description="Glycosyltransferase 2-like" evidence="10">
    <location>
        <begin position="4"/>
        <end position="148"/>
    </location>
</feature>
<reference evidence="11" key="2">
    <citation type="submission" date="2023-07" db="EMBL/GenBank/DDBJ databases">
        <authorList>
            <person name="Bai X.-H."/>
            <person name="Wang H.-H."/>
            <person name="Wang J."/>
            <person name="Ma M.-Y."/>
            <person name="Hu H.-H."/>
            <person name="Song Z.-L."/>
            <person name="Ma H.-G."/>
            <person name="Fan Y."/>
            <person name="Du C.-Y."/>
            <person name="Xu J.-C."/>
        </authorList>
    </citation>
    <scope>NUCLEOTIDE SEQUENCE</scope>
    <source>
        <strain evidence="11">CZ1</strain>
    </source>
</reference>
<dbReference type="AlphaFoldDB" id="A0AA96WUW5"/>
<protein>
    <recommendedName>
        <fullName evidence="9">4,4'-diaponeurosporenoate glycosyltransferase</fullName>
    </recommendedName>
</protein>
<evidence type="ECO:0000256" key="1">
    <source>
        <dbReference type="ARBA" id="ARBA00004236"/>
    </source>
</evidence>
<evidence type="ECO:0000256" key="5">
    <source>
        <dbReference type="ARBA" id="ARBA00023136"/>
    </source>
</evidence>
<dbReference type="CDD" id="cd02522">
    <property type="entry name" value="GT_2_like_a"/>
    <property type="match status" value="1"/>
</dbReference>
<sequence>MKISIVIPVLNEARHLPNTLSIQATDIEMIIVDGGSQDETVAIAQSFGVKVLQSNLGRATQMNAGAKVASGEILLFLHADTRLPDGFDQMIRDALKTAIAGAFQLSIDANQPGIRWIEQGVNWRSRYLQLPYGDQALFLRTETFHKIGGFPDLPIMEDFEFVRTLQQLGKIVILPKPVITSGRRWQKLGVFRTTIVNQIVVFAYLIGISPTRIQAWYRSGLRTIR</sequence>
<dbReference type="NCBIfam" id="TIGR04283">
    <property type="entry name" value="glyco_like_mftF"/>
    <property type="match status" value="1"/>
</dbReference>
<accession>A0AA96WUW5</accession>
<organism evidence="11">
    <name type="scientific">Leptolyngbya boryana CZ1</name>
    <dbReference type="NCBI Taxonomy" id="3060204"/>
    <lineage>
        <taxon>Bacteria</taxon>
        <taxon>Bacillati</taxon>
        <taxon>Cyanobacteriota</taxon>
        <taxon>Cyanophyceae</taxon>
        <taxon>Leptolyngbyales</taxon>
        <taxon>Leptolyngbyaceae</taxon>
        <taxon>Leptolyngbya group</taxon>
        <taxon>Leptolyngbya</taxon>
    </lineage>
</organism>
<comment type="subcellular location">
    <subcellularLocation>
        <location evidence="1">Cell membrane</location>
    </subcellularLocation>
</comment>
<evidence type="ECO:0000256" key="2">
    <source>
        <dbReference type="ARBA" id="ARBA00022475"/>
    </source>
</evidence>
<evidence type="ECO:0000256" key="6">
    <source>
        <dbReference type="ARBA" id="ARBA00037281"/>
    </source>
</evidence>
<keyword evidence="3" id="KW-0328">Glycosyltransferase</keyword>
<evidence type="ECO:0000259" key="10">
    <source>
        <dbReference type="Pfam" id="PF00535"/>
    </source>
</evidence>
<reference evidence="11" key="1">
    <citation type="journal article" date="2023" name="Plants (Basel)">
        <title>Genomic Analysis of Leptolyngbya boryana CZ1 Reveals Efficient Carbon Fixation Modules.</title>
        <authorList>
            <person name="Bai X."/>
            <person name="Wang H."/>
            <person name="Cheng W."/>
            <person name="Wang J."/>
            <person name="Ma M."/>
            <person name="Hu H."/>
            <person name="Song Z."/>
            <person name="Ma H."/>
            <person name="Fan Y."/>
            <person name="Du C."/>
            <person name="Xu J."/>
        </authorList>
    </citation>
    <scope>NUCLEOTIDE SEQUENCE</scope>
    <source>
        <strain evidence="11">CZ1</strain>
    </source>
</reference>
<dbReference type="InterPro" id="IPR026461">
    <property type="entry name" value="Trfase_2_rSAM/seldom_assoc"/>
</dbReference>
<comment type="pathway">
    <text evidence="7">Carotenoid biosynthesis; staphyloxanthin biosynthesis; staphyloxanthin from farnesyl diphosphate: step 4/5.</text>
</comment>